<accession>A0AAV9QU28</accession>
<dbReference type="Proteomes" id="UP001311232">
    <property type="component" value="Unassembled WGS sequence"/>
</dbReference>
<dbReference type="EMBL" id="JAHHUM010002888">
    <property type="protein sequence ID" value="KAK5600393.1"/>
    <property type="molecule type" value="Genomic_DNA"/>
</dbReference>
<reference evidence="1 2" key="1">
    <citation type="submission" date="2021-06" db="EMBL/GenBank/DDBJ databases">
        <authorList>
            <person name="Palmer J.M."/>
        </authorList>
    </citation>
    <scope>NUCLEOTIDE SEQUENCE [LARGE SCALE GENOMIC DNA]</scope>
    <source>
        <strain evidence="1 2">MEX-2019</strain>
        <tissue evidence="1">Muscle</tissue>
    </source>
</reference>
<protein>
    <submittedName>
        <fullName evidence="1">Uncharacterized protein</fullName>
    </submittedName>
</protein>
<gene>
    <name evidence="1" type="ORF">CRENBAI_023575</name>
</gene>
<keyword evidence="2" id="KW-1185">Reference proteome</keyword>
<name>A0AAV9QU28_9TELE</name>
<comment type="caution">
    <text evidence="1">The sequence shown here is derived from an EMBL/GenBank/DDBJ whole genome shotgun (WGS) entry which is preliminary data.</text>
</comment>
<evidence type="ECO:0000313" key="2">
    <source>
        <dbReference type="Proteomes" id="UP001311232"/>
    </source>
</evidence>
<organism evidence="1 2">
    <name type="scientific">Crenichthys baileyi</name>
    <name type="common">White River springfish</name>
    <dbReference type="NCBI Taxonomy" id="28760"/>
    <lineage>
        <taxon>Eukaryota</taxon>
        <taxon>Metazoa</taxon>
        <taxon>Chordata</taxon>
        <taxon>Craniata</taxon>
        <taxon>Vertebrata</taxon>
        <taxon>Euteleostomi</taxon>
        <taxon>Actinopterygii</taxon>
        <taxon>Neopterygii</taxon>
        <taxon>Teleostei</taxon>
        <taxon>Neoteleostei</taxon>
        <taxon>Acanthomorphata</taxon>
        <taxon>Ovalentaria</taxon>
        <taxon>Atherinomorphae</taxon>
        <taxon>Cyprinodontiformes</taxon>
        <taxon>Goodeidae</taxon>
        <taxon>Crenichthys</taxon>
    </lineage>
</organism>
<dbReference type="AlphaFoldDB" id="A0AAV9QU28"/>
<sequence length="93" mass="10447">MDWRWTQNKLCISSPSRLAARRQSRAVFLLIQRASIFIWGDVRAAVTEARWRLFLGNKNKAGGVSPSWSPLLVENVTHDCRQLAGTAPQKPAS</sequence>
<proteinExistence type="predicted"/>
<evidence type="ECO:0000313" key="1">
    <source>
        <dbReference type="EMBL" id="KAK5600393.1"/>
    </source>
</evidence>